<dbReference type="PROSITE" id="PS00018">
    <property type="entry name" value="EF_HAND_1"/>
    <property type="match status" value="1"/>
</dbReference>
<dbReference type="SUPFAM" id="SSF56935">
    <property type="entry name" value="Porins"/>
    <property type="match status" value="1"/>
</dbReference>
<evidence type="ECO:0008006" key="2">
    <source>
        <dbReference type="Google" id="ProtNLM"/>
    </source>
</evidence>
<dbReference type="EMBL" id="VSSQ01062307">
    <property type="protein sequence ID" value="MPN15508.1"/>
    <property type="molecule type" value="Genomic_DNA"/>
</dbReference>
<proteinExistence type="predicted"/>
<accession>A0A645FM72</accession>
<comment type="caution">
    <text evidence="1">The sequence shown here is derived from an EMBL/GenBank/DDBJ whole genome shotgun (WGS) entry which is preliminary data.</text>
</comment>
<evidence type="ECO:0000313" key="1">
    <source>
        <dbReference type="EMBL" id="MPN15508.1"/>
    </source>
</evidence>
<dbReference type="InterPro" id="IPR018247">
    <property type="entry name" value="EF_Hand_1_Ca_BS"/>
</dbReference>
<sequence>MVNRYPYLRRTGYRVDQAKGLIALGLFKDYEDIRNSPRQDFSDRRDVMPGDIKYKDINGDGIINNDDIVPIGSTTRPNLIYGLGLSATWRGFDFNLHFQGAGKSHFFINGFTVYPFVNGEWGNILEEMANSNRWILGVNEDPNAEYPRLSYGGNANNYRASTYWLRDGSYLRLKTLEMGYTLPKALTTRMFMDKVRIHIIGQNLLTFSKFKLWDPEMGSSNGMKYPLGKTITFGLTVNI</sequence>
<name>A0A645FM72_9ZZZZ</name>
<dbReference type="AlphaFoldDB" id="A0A645FM72"/>
<protein>
    <recommendedName>
        <fullName evidence="2">TonB-dependent receptor SusC</fullName>
    </recommendedName>
</protein>
<organism evidence="1">
    <name type="scientific">bioreactor metagenome</name>
    <dbReference type="NCBI Taxonomy" id="1076179"/>
    <lineage>
        <taxon>unclassified sequences</taxon>
        <taxon>metagenomes</taxon>
        <taxon>ecological metagenomes</taxon>
    </lineage>
</organism>
<gene>
    <name evidence="1" type="ORF">SDC9_162842</name>
</gene>
<reference evidence="1" key="1">
    <citation type="submission" date="2019-08" db="EMBL/GenBank/DDBJ databases">
        <authorList>
            <person name="Kucharzyk K."/>
            <person name="Murdoch R.W."/>
            <person name="Higgins S."/>
            <person name="Loffler F."/>
        </authorList>
    </citation>
    <scope>NUCLEOTIDE SEQUENCE</scope>
</reference>